<protein>
    <submittedName>
        <fullName evidence="1">Uncharacterized protein</fullName>
    </submittedName>
</protein>
<name>A0A1A8XP92_9PROT</name>
<reference evidence="1 2" key="1">
    <citation type="submission" date="2016-06" db="EMBL/GenBank/DDBJ databases">
        <authorList>
            <person name="Kjaerup R.B."/>
            <person name="Dalgaard T.S."/>
            <person name="Juul-Madsen H.R."/>
        </authorList>
    </citation>
    <scope>NUCLEOTIDE SEQUENCE [LARGE SCALE GENOMIC DNA]</scope>
    <source>
        <strain evidence="1">3</strain>
    </source>
</reference>
<organism evidence="1 2">
    <name type="scientific">Candidatus Accumulibacter aalborgensis</name>
    <dbReference type="NCBI Taxonomy" id="1860102"/>
    <lineage>
        <taxon>Bacteria</taxon>
        <taxon>Pseudomonadati</taxon>
        <taxon>Pseudomonadota</taxon>
        <taxon>Betaproteobacteria</taxon>
        <taxon>Candidatus Accumulibacter</taxon>
    </lineage>
</organism>
<sequence length="67" mass="7794">MQLYGQCDRLFRLKWTTRDRAINHARHYHAIGLRRLSVATNGDVKPPLIHDCAQRTLSQRRSHGSRG</sequence>
<dbReference type="STRING" id="1860102.ACCAA_270038"/>
<proteinExistence type="predicted"/>
<gene>
    <name evidence="1" type="ORF">ACCAA_270038</name>
</gene>
<keyword evidence="2" id="KW-1185">Reference proteome</keyword>
<evidence type="ECO:0000313" key="2">
    <source>
        <dbReference type="Proteomes" id="UP000199169"/>
    </source>
</evidence>
<accession>A0A1A8XP92</accession>
<dbReference type="AlphaFoldDB" id="A0A1A8XP92"/>
<dbReference type="Proteomes" id="UP000199169">
    <property type="component" value="Unassembled WGS sequence"/>
</dbReference>
<dbReference type="EMBL" id="FLQX01000102">
    <property type="protein sequence ID" value="SBT05763.1"/>
    <property type="molecule type" value="Genomic_DNA"/>
</dbReference>
<evidence type="ECO:0000313" key="1">
    <source>
        <dbReference type="EMBL" id="SBT05763.1"/>
    </source>
</evidence>